<keyword evidence="2" id="KW-1185">Reference proteome</keyword>
<evidence type="ECO:0000313" key="1">
    <source>
        <dbReference type="EMBL" id="KAK3927470.1"/>
    </source>
</evidence>
<gene>
    <name evidence="1" type="ORF">KUF71_015755</name>
</gene>
<evidence type="ECO:0000313" key="2">
    <source>
        <dbReference type="Proteomes" id="UP001219518"/>
    </source>
</evidence>
<protein>
    <submittedName>
        <fullName evidence="1">Thymidylate kinase</fullName>
    </submittedName>
</protein>
<reference evidence="1" key="1">
    <citation type="submission" date="2021-07" db="EMBL/GenBank/DDBJ databases">
        <authorList>
            <person name="Catto M.A."/>
            <person name="Jacobson A."/>
            <person name="Kennedy G."/>
            <person name="Labadie P."/>
            <person name="Hunt B.G."/>
            <person name="Srinivasan R."/>
        </authorList>
    </citation>
    <scope>NUCLEOTIDE SEQUENCE</scope>
    <source>
        <strain evidence="1">PL_HMW_Pooled</strain>
        <tissue evidence="1">Head</tissue>
    </source>
</reference>
<dbReference type="AlphaFoldDB" id="A0AAE1LQ14"/>
<dbReference type="EMBL" id="JAHWGI010001288">
    <property type="protein sequence ID" value="KAK3927470.1"/>
    <property type="molecule type" value="Genomic_DNA"/>
</dbReference>
<comment type="caution">
    <text evidence="1">The sequence shown here is derived from an EMBL/GenBank/DDBJ whole genome shotgun (WGS) entry which is preliminary data.</text>
</comment>
<reference evidence="1" key="2">
    <citation type="journal article" date="2023" name="BMC Genomics">
        <title>Pest status, molecular evolution, and epigenetic factors derived from the genome assembly of Frankliniella fusca, a thysanopteran phytovirus vector.</title>
        <authorList>
            <person name="Catto M.A."/>
            <person name="Labadie P.E."/>
            <person name="Jacobson A.L."/>
            <person name="Kennedy G.G."/>
            <person name="Srinivasan R."/>
            <person name="Hunt B.G."/>
        </authorList>
    </citation>
    <scope>NUCLEOTIDE SEQUENCE</scope>
    <source>
        <strain evidence="1">PL_HMW_Pooled</strain>
    </source>
</reference>
<sequence>MTYGRDTSEPQAAIVQCSPFYGTCVVGGGSGIRGASPAFSLHSESQATDMLIRARLPLLMVLMLAAALPQHAQAIILPIILPPNLLWYGGYTSSPVLGPGLGYAPAYPAALPGLSPYGAAGPRPALPGLYPGALPGLAGRPAIG</sequence>
<keyword evidence="1" id="KW-0808">Transferase</keyword>
<proteinExistence type="predicted"/>
<accession>A0AAE1LQ14</accession>
<name>A0AAE1LQ14_9NEOP</name>
<keyword evidence="1" id="KW-0418">Kinase</keyword>
<dbReference type="Proteomes" id="UP001219518">
    <property type="component" value="Unassembled WGS sequence"/>
</dbReference>
<dbReference type="GO" id="GO:0016301">
    <property type="term" value="F:kinase activity"/>
    <property type="evidence" value="ECO:0007669"/>
    <property type="project" value="UniProtKB-KW"/>
</dbReference>
<organism evidence="1 2">
    <name type="scientific">Frankliniella fusca</name>
    <dbReference type="NCBI Taxonomy" id="407009"/>
    <lineage>
        <taxon>Eukaryota</taxon>
        <taxon>Metazoa</taxon>
        <taxon>Ecdysozoa</taxon>
        <taxon>Arthropoda</taxon>
        <taxon>Hexapoda</taxon>
        <taxon>Insecta</taxon>
        <taxon>Pterygota</taxon>
        <taxon>Neoptera</taxon>
        <taxon>Paraneoptera</taxon>
        <taxon>Thysanoptera</taxon>
        <taxon>Terebrantia</taxon>
        <taxon>Thripoidea</taxon>
        <taxon>Thripidae</taxon>
        <taxon>Frankliniella</taxon>
    </lineage>
</organism>